<evidence type="ECO:0000313" key="3">
    <source>
        <dbReference type="Proteomes" id="UP001165121"/>
    </source>
</evidence>
<protein>
    <submittedName>
        <fullName evidence="2">Unnamed protein product</fullName>
    </submittedName>
</protein>
<dbReference type="Proteomes" id="UP001165121">
    <property type="component" value="Unassembled WGS sequence"/>
</dbReference>
<name>A0A9W6XQQ3_9STRA</name>
<dbReference type="EMBL" id="BSXT01001525">
    <property type="protein sequence ID" value="GMF43306.1"/>
    <property type="molecule type" value="Genomic_DNA"/>
</dbReference>
<gene>
    <name evidence="2" type="ORF">Pfra01_001459400</name>
</gene>
<dbReference type="OrthoDB" id="160925at2759"/>
<evidence type="ECO:0000313" key="2">
    <source>
        <dbReference type="EMBL" id="GMF43306.1"/>
    </source>
</evidence>
<dbReference type="AlphaFoldDB" id="A0A9W6XQQ3"/>
<organism evidence="2 3">
    <name type="scientific">Phytophthora fragariaefolia</name>
    <dbReference type="NCBI Taxonomy" id="1490495"/>
    <lineage>
        <taxon>Eukaryota</taxon>
        <taxon>Sar</taxon>
        <taxon>Stramenopiles</taxon>
        <taxon>Oomycota</taxon>
        <taxon>Peronosporomycetes</taxon>
        <taxon>Peronosporales</taxon>
        <taxon>Peronosporaceae</taxon>
        <taxon>Phytophthora</taxon>
    </lineage>
</organism>
<evidence type="ECO:0000256" key="1">
    <source>
        <dbReference type="SAM" id="MobiDB-lite"/>
    </source>
</evidence>
<reference evidence="2" key="1">
    <citation type="submission" date="2023-04" db="EMBL/GenBank/DDBJ databases">
        <title>Phytophthora fragariaefolia NBRC 109709.</title>
        <authorList>
            <person name="Ichikawa N."/>
            <person name="Sato H."/>
            <person name="Tonouchi N."/>
        </authorList>
    </citation>
    <scope>NUCLEOTIDE SEQUENCE</scope>
    <source>
        <strain evidence="2">NBRC 109709</strain>
    </source>
</reference>
<feature type="compositionally biased region" description="Basic and acidic residues" evidence="1">
    <location>
        <begin position="195"/>
        <end position="209"/>
    </location>
</feature>
<comment type="caution">
    <text evidence="2">The sequence shown here is derived from an EMBL/GenBank/DDBJ whole genome shotgun (WGS) entry which is preliminary data.</text>
</comment>
<sequence>MANPSVCHYGALARVYAEEDEWTEDEVFGNNCFKRNKKAPYRADKDLLLALGESQLFALRRRQQRTRACVCLSPSELTLESSTQQRLASEFQCPHVHLYDDYEQWAAIDYSAIMQVQLTFKTVTTAREPGQNNGLAARTKDLMIVVKDGSKLWIEFEHNLGRGAFLDALMAASAPHVTLDLDYTDLTKPNNQSEKTSEASSKDPSEPSRDQVSPRIVFEFQRVASRFAVMLALEIDADDLDVALYGETEHETVSAQNLSNSYTKHDQPFLSFAFRREALRKAIEARVQLALQLSSEVELDNPYCHFLLGTAMELSRVLDEPDLYALTWLVSGFINLQRSLMATPIGSTKLAQSQLEHAIKIAREHSLRLQLALSLACCGDLHRLSTDQIHTARLLLVEAAKLMPTDALDIVGKMQLHNNIHQLGLVRSPRKASDIQDKNVVDLWKALSAAMAPSLNRDEQYPLLRPVIKSNIERSRYCFVELHAVTAAETVTPKLLRLRVYFTEHSTFAWLRLEIAQRCNAVPMHEIEEEEEERTMVAQVVGFYDSAKKNQPMIPWSTRIADIVRADWHILQAVVHQTSPPEPESSKASPKPNLTASRPTVVMVRCSKCHQHMQLKEVEAHSELCQ</sequence>
<proteinExistence type="predicted"/>
<feature type="region of interest" description="Disordered" evidence="1">
    <location>
        <begin position="184"/>
        <end position="212"/>
    </location>
</feature>
<feature type="region of interest" description="Disordered" evidence="1">
    <location>
        <begin position="576"/>
        <end position="596"/>
    </location>
</feature>
<keyword evidence="3" id="KW-1185">Reference proteome</keyword>
<accession>A0A9W6XQQ3</accession>